<dbReference type="AlphaFoldDB" id="A0A382UN32"/>
<feature type="non-terminal residue" evidence="1">
    <location>
        <position position="32"/>
    </location>
</feature>
<proteinExistence type="predicted"/>
<reference evidence="1" key="1">
    <citation type="submission" date="2018-05" db="EMBL/GenBank/DDBJ databases">
        <authorList>
            <person name="Lanie J.A."/>
            <person name="Ng W.-L."/>
            <person name="Kazmierczak K.M."/>
            <person name="Andrzejewski T.M."/>
            <person name="Davidsen T.M."/>
            <person name="Wayne K.J."/>
            <person name="Tettelin H."/>
            <person name="Glass J.I."/>
            <person name="Rusch D."/>
            <person name="Podicherti R."/>
            <person name="Tsui H.-C.T."/>
            <person name="Winkler M.E."/>
        </authorList>
    </citation>
    <scope>NUCLEOTIDE SEQUENCE</scope>
</reference>
<dbReference type="EMBL" id="UINC01145229">
    <property type="protein sequence ID" value="SVD35235.1"/>
    <property type="molecule type" value="Genomic_DNA"/>
</dbReference>
<organism evidence="1">
    <name type="scientific">marine metagenome</name>
    <dbReference type="NCBI Taxonomy" id="408172"/>
    <lineage>
        <taxon>unclassified sequences</taxon>
        <taxon>metagenomes</taxon>
        <taxon>ecological metagenomes</taxon>
    </lineage>
</organism>
<protein>
    <submittedName>
        <fullName evidence="1">Uncharacterized protein</fullName>
    </submittedName>
</protein>
<accession>A0A382UN32</accession>
<evidence type="ECO:0000313" key="1">
    <source>
        <dbReference type="EMBL" id="SVD35235.1"/>
    </source>
</evidence>
<name>A0A382UN32_9ZZZZ</name>
<gene>
    <name evidence="1" type="ORF">METZ01_LOCUS388089</name>
</gene>
<sequence>MKSPENLPGVCRAPDTDATYSWQERARCEVTS</sequence>